<keyword evidence="2" id="KW-1185">Reference proteome</keyword>
<organism evidence="1 2">
    <name type="scientific">Methanospirillum purgamenti</name>
    <dbReference type="NCBI Taxonomy" id="2834276"/>
    <lineage>
        <taxon>Archaea</taxon>
        <taxon>Methanobacteriati</taxon>
        <taxon>Methanobacteriota</taxon>
        <taxon>Stenosarchaea group</taxon>
        <taxon>Methanomicrobia</taxon>
        <taxon>Methanomicrobiales</taxon>
        <taxon>Methanospirillaceae</taxon>
        <taxon>Methanospirillum</taxon>
    </lineage>
</organism>
<dbReference type="EMBL" id="CP075546">
    <property type="protein sequence ID" value="QVV88281.1"/>
    <property type="molecule type" value="Genomic_DNA"/>
</dbReference>
<dbReference type="AlphaFoldDB" id="A0A8E7B0X9"/>
<evidence type="ECO:0000313" key="2">
    <source>
        <dbReference type="Proteomes" id="UP000680656"/>
    </source>
</evidence>
<dbReference type="RefSeq" id="WP_214419097.1">
    <property type="nucleotide sequence ID" value="NZ_CP075546.1"/>
</dbReference>
<name>A0A8E7B0X9_9EURY</name>
<dbReference type="Proteomes" id="UP000680656">
    <property type="component" value="Chromosome"/>
</dbReference>
<gene>
    <name evidence="1" type="ORF">KHC33_13235</name>
</gene>
<accession>A0A8E7B0X9</accession>
<proteinExistence type="predicted"/>
<dbReference type="GeneID" id="65098165"/>
<dbReference type="KEGG" id="mrtj:KHC33_13235"/>
<evidence type="ECO:0000313" key="1">
    <source>
        <dbReference type="EMBL" id="QVV88281.1"/>
    </source>
</evidence>
<reference evidence="1 2" key="1">
    <citation type="submission" date="2021-05" db="EMBL/GenBank/DDBJ databases">
        <title>A novel Methanospirillum isolate from a pyrite-forming mixed culture.</title>
        <authorList>
            <person name="Bunk B."/>
            <person name="Sproer C."/>
            <person name="Spring S."/>
            <person name="Pester M."/>
        </authorList>
    </citation>
    <scope>NUCLEOTIDE SEQUENCE [LARGE SCALE GENOMIC DNA]</scope>
    <source>
        <strain evidence="1 2">J.3.6.1-F.2.7.3</strain>
    </source>
</reference>
<sequence length="209" mass="21826">MTIKINIGAVLIGMVLVSFIIFPVSADADPFEFAGDPVTPGLPSSLPFELPDGVGTVGSDGSLHVNLANEPQNTLIAGNTQSFSPDQIVGSYQDTTMKKTTGVDGSLFEGGADIDYTVSHDNSVSGTVAYKFIEQGWTIKVKGTVSGEVSPDGTLTLTSDDAMVKYAGQTYPISMNVNAQYTGDQFEGTKVITAAGVTGTLDFTGQRIV</sequence>
<protein>
    <submittedName>
        <fullName evidence="1">Uncharacterized protein</fullName>
    </submittedName>
</protein>